<evidence type="ECO:0000313" key="2">
    <source>
        <dbReference type="Proteomes" id="UP000441523"/>
    </source>
</evidence>
<accession>A0A6N6MGK8</accession>
<protein>
    <submittedName>
        <fullName evidence="1">Uncharacterized protein</fullName>
    </submittedName>
</protein>
<evidence type="ECO:0000313" key="1">
    <source>
        <dbReference type="EMBL" id="KAB1068556.1"/>
    </source>
</evidence>
<dbReference type="EMBL" id="VZZJ01000050">
    <property type="protein sequence ID" value="KAB1068556.1"/>
    <property type="molecule type" value="Genomic_DNA"/>
</dbReference>
<reference evidence="1 2" key="1">
    <citation type="submission" date="2019-09" db="EMBL/GenBank/DDBJ databases">
        <title>YIM 132548 draft genome.</title>
        <authorList>
            <person name="Jiang L."/>
        </authorList>
    </citation>
    <scope>NUCLEOTIDE SEQUENCE [LARGE SCALE GENOMIC DNA]</scope>
    <source>
        <strain evidence="1 2">YIM 132548</strain>
    </source>
</reference>
<sequence length="111" mass="11633">MVSALHDVGFVRLELRRRDAPDIEPSVVVWANLDPEARKEDGVSQRAAGVEVSIAGASRVRSAVVAALSATRAPDGDERGTSKSSMIGRSVEELFADIGDFGQIIAGGATL</sequence>
<name>A0A6N6MGK8_9HYPH</name>
<comment type="caution">
    <text evidence="1">The sequence shown here is derived from an EMBL/GenBank/DDBJ whole genome shotgun (WGS) entry which is preliminary data.</text>
</comment>
<proteinExistence type="predicted"/>
<keyword evidence="2" id="KW-1185">Reference proteome</keyword>
<gene>
    <name evidence="1" type="ORF">F6X51_26710</name>
</gene>
<dbReference type="AlphaFoldDB" id="A0A6N6MGK8"/>
<organism evidence="1 2">
    <name type="scientific">Methylobacterium planeticum</name>
    <dbReference type="NCBI Taxonomy" id="2615211"/>
    <lineage>
        <taxon>Bacteria</taxon>
        <taxon>Pseudomonadati</taxon>
        <taxon>Pseudomonadota</taxon>
        <taxon>Alphaproteobacteria</taxon>
        <taxon>Hyphomicrobiales</taxon>
        <taxon>Methylobacteriaceae</taxon>
        <taxon>Methylobacterium</taxon>
    </lineage>
</organism>
<dbReference type="RefSeq" id="WP_150966976.1">
    <property type="nucleotide sequence ID" value="NZ_VZZJ01000050.1"/>
</dbReference>
<dbReference type="Proteomes" id="UP000441523">
    <property type="component" value="Unassembled WGS sequence"/>
</dbReference>